<dbReference type="Pfam" id="PF03462">
    <property type="entry name" value="PCRF"/>
    <property type="match status" value="1"/>
</dbReference>
<evidence type="ECO:0000256" key="2">
    <source>
        <dbReference type="ARBA" id="ARBA00022481"/>
    </source>
</evidence>
<comment type="similarity">
    <text evidence="1 4">Belongs to the prokaryotic/mitochondrial release factor family.</text>
</comment>
<name>A0ABY0FHJ2_9BACT</name>
<dbReference type="PANTHER" id="PTHR43116:SF3">
    <property type="entry name" value="CLASS I PEPTIDE CHAIN RELEASE FACTOR"/>
    <property type="match status" value="1"/>
</dbReference>
<comment type="caution">
    <text evidence="7">The sequence shown here is derived from an EMBL/GenBank/DDBJ whole genome shotgun (WGS) entry which is preliminary data.</text>
</comment>
<evidence type="ECO:0000256" key="5">
    <source>
        <dbReference type="NCBIfam" id="TIGR00020"/>
    </source>
</evidence>
<feature type="domain" description="Prokaryotic-type class I peptide chain release factors" evidence="6">
    <location>
        <begin position="238"/>
        <end position="254"/>
    </location>
</feature>
<dbReference type="RefSeq" id="WP_129718923.1">
    <property type="nucleotide sequence ID" value="NZ_PRLK01000008.1"/>
</dbReference>
<dbReference type="Gene3D" id="1.20.58.410">
    <property type="entry name" value="Release factor"/>
    <property type="match status" value="1"/>
</dbReference>
<keyword evidence="3 4" id="KW-0648">Protein biosynthesis</keyword>
<gene>
    <name evidence="4 7" type="primary">prfB</name>
    <name evidence="7" type="ORF">G6CMJM_00527</name>
</gene>
<evidence type="ECO:0000256" key="3">
    <source>
        <dbReference type="ARBA" id="ARBA00022917"/>
    </source>
</evidence>
<dbReference type="Proteomes" id="UP001190925">
    <property type="component" value="Unassembled WGS sequence"/>
</dbReference>
<dbReference type="PROSITE" id="PS00745">
    <property type="entry name" value="RF_PROK_I"/>
    <property type="match status" value="1"/>
</dbReference>
<dbReference type="InterPro" id="IPR004374">
    <property type="entry name" value="PrfB"/>
</dbReference>
<dbReference type="HAMAP" id="MF_00094">
    <property type="entry name" value="Rel_fac_2"/>
    <property type="match status" value="1"/>
</dbReference>
<feature type="modified residue" description="N5-methylglutamine" evidence="4">
    <location>
        <position position="245"/>
    </location>
</feature>
<comment type="function">
    <text evidence="4">Peptide chain release factor 2 directs the termination of translation in response to the peptide chain termination codons UGA and UAA.</text>
</comment>
<accession>A0ABY0FHJ2</accession>
<dbReference type="NCBIfam" id="TIGR00020">
    <property type="entry name" value="prfB"/>
    <property type="match status" value="1"/>
</dbReference>
<keyword evidence="2 4" id="KW-0488">Methylation</keyword>
<reference evidence="7 8" key="1">
    <citation type="journal article" date="2018" name="bioRxiv">
        <title>Evidence of independent acquisition and adaption of ultra-small bacteria to human hosts across the highly diverse yet reduced genomes of the phylum Saccharibacteria.</title>
        <authorList>
            <person name="McLean J.S."/>
            <person name="Bor B."/>
            <person name="To T.T."/>
            <person name="Liu Q."/>
            <person name="Kearns K.A."/>
            <person name="Solden L.M."/>
            <person name="Wrighton K.C."/>
            <person name="He X."/>
            <person name="Shi W."/>
        </authorList>
    </citation>
    <scope>NUCLEOTIDE SEQUENCE [LARGE SCALE GENOMIC DNA]</scope>
    <source>
        <strain evidence="7 8">TM7_CMJM_G6_1_HOT_870</strain>
    </source>
</reference>
<dbReference type="Gene3D" id="3.30.160.20">
    <property type="match status" value="1"/>
</dbReference>
<evidence type="ECO:0000256" key="1">
    <source>
        <dbReference type="ARBA" id="ARBA00010835"/>
    </source>
</evidence>
<evidence type="ECO:0000259" key="6">
    <source>
        <dbReference type="PROSITE" id="PS00745"/>
    </source>
</evidence>
<dbReference type="SMART" id="SM00937">
    <property type="entry name" value="PCRF"/>
    <property type="match status" value="1"/>
</dbReference>
<dbReference type="Gene3D" id="3.30.70.1660">
    <property type="match status" value="1"/>
</dbReference>
<dbReference type="InterPro" id="IPR045853">
    <property type="entry name" value="Pep_chain_release_fac_I_sf"/>
</dbReference>
<keyword evidence="8" id="KW-1185">Reference proteome</keyword>
<comment type="subcellular location">
    <subcellularLocation>
        <location evidence="4">Cytoplasm</location>
    </subcellularLocation>
</comment>
<dbReference type="EMBL" id="PRLK01000008">
    <property type="protein sequence ID" value="RYC72429.1"/>
    <property type="molecule type" value="Genomic_DNA"/>
</dbReference>
<reference evidence="7 8" key="2">
    <citation type="journal article" date="2020" name="Cell Rep.">
        <title>Acquisition and Adaptation of Ultra-small Parasitic Reduced Genome Bacteria to Mammalian Hosts.</title>
        <authorList>
            <person name="McLean J.S."/>
            <person name="Bor B."/>
            <person name="Kerns K.A."/>
            <person name="Liu Q."/>
            <person name="To T.T."/>
            <person name="Solden L."/>
            <person name="Hendrickson E.L."/>
            <person name="Wrighton K."/>
            <person name="Shi W."/>
            <person name="He X."/>
        </authorList>
    </citation>
    <scope>NUCLEOTIDE SEQUENCE [LARGE SCALE GENOMIC DNA]</scope>
    <source>
        <strain evidence="7 8">TM7_CMJM_G6_1_HOT_870</strain>
    </source>
</reference>
<comment type="PTM">
    <text evidence="4">Methylated by PrmC. Methylation increases the termination efficiency of RF2.</text>
</comment>
<evidence type="ECO:0000313" key="8">
    <source>
        <dbReference type="Proteomes" id="UP001190925"/>
    </source>
</evidence>
<dbReference type="PANTHER" id="PTHR43116">
    <property type="entry name" value="PEPTIDE CHAIN RELEASE FACTOR 2"/>
    <property type="match status" value="1"/>
</dbReference>
<organism evidence="7 8">
    <name type="scientific">Candidatus Nanogingivalis gingivitcus</name>
    <dbReference type="NCBI Taxonomy" id="2171992"/>
    <lineage>
        <taxon>Bacteria</taxon>
        <taxon>Candidatus Saccharimonadota</taxon>
        <taxon>Candidatus Nanosyncoccalia</taxon>
        <taxon>Candidatus Nanogingivales</taxon>
        <taxon>Candidatus Nanogingivalaceae</taxon>
        <taxon>Candidatus Nanogingivalis</taxon>
    </lineage>
</organism>
<dbReference type="InterPro" id="IPR005139">
    <property type="entry name" value="PCRF"/>
</dbReference>
<sequence length="357" mass="40637">MDKLQARVQVILEEIDKSALKLDLLEKKSKLEQLELEVSSPEIWNNPIIAQSKLQEIAKLKKIVQPWHILKSQVEDIFELLGLGEDEFLPEFESQILAFEQELTKIKRTLFFSGKFDDKDAIIRITSGVGGNDAQDFAEMVERMYIRWANKNDYSIEHIERSEGEEAGIKTSVFAISGDFIYGRLKGESGVHRLVRISPFNSGGSRETSFALVEILPKIDTPNEVNIDDKDLKIDVFRSGGKGGQSVNTTDSAVRITHIPTNIVVSIQNERSQLQNKETVMRILRGKLLQLQLDQHIEDISKLQAGKSAEWGAQIRNYILNPYKLVKDTRTKYEEKDVDKVLNGDIDGFIWSYLEKS</sequence>
<dbReference type="Pfam" id="PF00472">
    <property type="entry name" value="RF-1"/>
    <property type="match status" value="1"/>
</dbReference>
<dbReference type="SUPFAM" id="SSF75620">
    <property type="entry name" value="Release factor"/>
    <property type="match status" value="1"/>
</dbReference>
<evidence type="ECO:0000313" key="7">
    <source>
        <dbReference type="EMBL" id="RYC72429.1"/>
    </source>
</evidence>
<protein>
    <recommendedName>
        <fullName evidence="4 5">Peptide chain release factor 2</fullName>
        <shortName evidence="4">RF-2</shortName>
    </recommendedName>
</protein>
<proteinExistence type="inferred from homology"/>
<evidence type="ECO:0000256" key="4">
    <source>
        <dbReference type="HAMAP-Rule" id="MF_00094"/>
    </source>
</evidence>
<keyword evidence="4" id="KW-0963">Cytoplasm</keyword>
<dbReference type="InterPro" id="IPR000352">
    <property type="entry name" value="Pep_chain_release_fac_I"/>
</dbReference>